<accession>A0A9D1SI65</accession>
<evidence type="ECO:0000259" key="1">
    <source>
        <dbReference type="Pfam" id="PF19543"/>
    </source>
</evidence>
<reference evidence="2" key="1">
    <citation type="submission" date="2020-10" db="EMBL/GenBank/DDBJ databases">
        <authorList>
            <person name="Gilroy R."/>
        </authorList>
    </citation>
    <scope>NUCLEOTIDE SEQUENCE</scope>
    <source>
        <strain evidence="2">18911</strain>
    </source>
</reference>
<dbReference type="AlphaFoldDB" id="A0A9D1SI65"/>
<sequence length="797" mass="89149">MKIFAPDRSTAVTDYLNYEQLKDCPKGNSFRFVASMHEYYIVQLVALSDFDIGKVKITTESLHSLSGEKDVERAVTCLNTEKIMPNGEKTVSDISLHAGVLQPLFFGINFKRAKMGEYYTVVAIGEEKVRLQFKVTDELVFLSGTFDKNRLSRLGWLNSTKYLDKRPLKTFEEISVSKNVVKLTGKELTFGNDGFIEQVDFYFDKSNGLSDEVETRLFSRPMDFVLEGQKFKYNKVKIHSRAQTALIHADGKSRDARIDVEALVRYEGAVDYTVKITAENNFISTYADLVLAFNEAEYAMGLGMDGGKFKDFEYSWDNATASDSVFVGQVNAGAILKLYEKEAPLPPRGMYNKKFKAVPESTWANYKRGSVKLTDGENEKSVIASAGQQVLMQGEEITFRFRLLFTPFKPLNLRYGLGMRPAETDVFLSTAESIAKADDCALQYIALPRHRSGNPYRNYPFDEYKALEKLTLSAHKRKIGLAIEYDSQTISAYAPETGAFASMGNELIYRKRGEGIPVNWIAGAIITEDVPISGRNERDVSYLLVPGSRMDNFFVEGVEFLTKQVKVDGILLSDTSMQRDTAERAAKCIERNRGANGMLELGFSDRYDAANGYLSAPLAYADVLPFIGRVYVETPFDFSDPIKNIFEHSGMAFGLGGDTSAENSVLGSLLYGMLPRYGKEFTTSFATKDIQKVFRDFDISSAKLRGFWDPKNPVKVDNAAVLCTSYMNGDNMIAVLYNTSNRALTFEVGVENKLGYTTVGKKVVAPQIEGIQKRKRVNFGKPMKLKANSGILITVIK</sequence>
<name>A0A9D1SI65_9FIRM</name>
<reference evidence="2" key="2">
    <citation type="journal article" date="2021" name="PeerJ">
        <title>Extensive microbial diversity within the chicken gut microbiome revealed by metagenomics and culture.</title>
        <authorList>
            <person name="Gilroy R."/>
            <person name="Ravi A."/>
            <person name="Getino M."/>
            <person name="Pursley I."/>
            <person name="Horton D.L."/>
            <person name="Alikhan N.F."/>
            <person name="Baker D."/>
            <person name="Gharbi K."/>
            <person name="Hall N."/>
            <person name="Watson M."/>
            <person name="Adriaenssens E.M."/>
            <person name="Foster-Nyarko E."/>
            <person name="Jarju S."/>
            <person name="Secka A."/>
            <person name="Antonio M."/>
            <person name="Oren A."/>
            <person name="Chaudhuri R.R."/>
            <person name="La Ragione R."/>
            <person name="Hildebrand F."/>
            <person name="Pallen M.J."/>
        </authorList>
    </citation>
    <scope>NUCLEOTIDE SEQUENCE</scope>
    <source>
        <strain evidence="2">18911</strain>
    </source>
</reference>
<organism evidence="2 3">
    <name type="scientific">Candidatus Stercoripulliclostridium merdigallinarum</name>
    <dbReference type="NCBI Taxonomy" id="2840951"/>
    <lineage>
        <taxon>Bacteria</taxon>
        <taxon>Bacillati</taxon>
        <taxon>Bacillota</taxon>
        <taxon>Clostridia</taxon>
        <taxon>Eubacteriales</taxon>
        <taxon>Candidatus Stercoripulliclostridium</taxon>
    </lineage>
</organism>
<dbReference type="EMBL" id="DVNF01000125">
    <property type="protein sequence ID" value="HIU60563.1"/>
    <property type="molecule type" value="Genomic_DNA"/>
</dbReference>
<dbReference type="Pfam" id="PF19543">
    <property type="entry name" value="GH123_N"/>
    <property type="match status" value="1"/>
</dbReference>
<gene>
    <name evidence="2" type="ORF">IAB05_04165</name>
</gene>
<evidence type="ECO:0000313" key="2">
    <source>
        <dbReference type="EMBL" id="HIU60563.1"/>
    </source>
</evidence>
<proteinExistence type="predicted"/>
<comment type="caution">
    <text evidence="2">The sequence shown here is derived from an EMBL/GenBank/DDBJ whole genome shotgun (WGS) entry which is preliminary data.</text>
</comment>
<dbReference type="Proteomes" id="UP000824094">
    <property type="component" value="Unassembled WGS sequence"/>
</dbReference>
<evidence type="ECO:0000313" key="3">
    <source>
        <dbReference type="Proteomes" id="UP000824094"/>
    </source>
</evidence>
<dbReference type="InterPro" id="IPR045711">
    <property type="entry name" value="GH123-like_N"/>
</dbReference>
<feature type="domain" description="Glycoside hydrolase 123-like N-terminal" evidence="1">
    <location>
        <begin position="4"/>
        <end position="795"/>
    </location>
</feature>
<protein>
    <recommendedName>
        <fullName evidence="1">Glycoside hydrolase 123-like N-terminal domain-containing protein</fullName>
    </recommendedName>
</protein>